<dbReference type="InterPro" id="IPR006379">
    <property type="entry name" value="HAD-SF_hydro_IIB"/>
</dbReference>
<dbReference type="NCBIfam" id="TIGR01484">
    <property type="entry name" value="HAD-SF-IIB"/>
    <property type="match status" value="1"/>
</dbReference>
<dbReference type="InterPro" id="IPR023214">
    <property type="entry name" value="HAD_sf"/>
</dbReference>
<dbReference type="NCBIfam" id="TIGR00099">
    <property type="entry name" value="Cof-subfamily"/>
    <property type="match status" value="1"/>
</dbReference>
<dbReference type="EMBL" id="JARPYT010000005">
    <property type="protein sequence ID" value="MDT2636808.1"/>
    <property type="molecule type" value="Genomic_DNA"/>
</dbReference>
<dbReference type="PROSITE" id="PS01228">
    <property type="entry name" value="COF_1"/>
    <property type="match status" value="1"/>
</dbReference>
<comment type="caution">
    <text evidence="2">The sequence shown here is derived from an EMBL/GenBank/DDBJ whole genome shotgun (WGS) entry which is preliminary data.</text>
</comment>
<dbReference type="CDD" id="cd07516">
    <property type="entry name" value="HAD_Pase"/>
    <property type="match status" value="1"/>
</dbReference>
<dbReference type="SFLD" id="SFLDG01144">
    <property type="entry name" value="C2.B.4:_PGP_Like"/>
    <property type="match status" value="1"/>
</dbReference>
<dbReference type="Proteomes" id="UP001256547">
    <property type="component" value="Unassembled WGS sequence"/>
</dbReference>
<dbReference type="SFLD" id="SFLDG01140">
    <property type="entry name" value="C2.B:_Phosphomannomutase_and_P"/>
    <property type="match status" value="1"/>
</dbReference>
<dbReference type="PANTHER" id="PTHR10000">
    <property type="entry name" value="PHOSPHOSERINE PHOSPHATASE"/>
    <property type="match status" value="1"/>
</dbReference>
<dbReference type="Gene3D" id="3.30.1240.10">
    <property type="match status" value="1"/>
</dbReference>
<keyword evidence="2" id="KW-0378">Hydrolase</keyword>
<dbReference type="PANTHER" id="PTHR10000:SF55">
    <property type="entry name" value="5-AMINO-6-(5-PHOSPHO-D-RIBITYLAMINO)URACIL PHOSPHATASE YCSE"/>
    <property type="match status" value="1"/>
</dbReference>
<name>A0AAP5KSY3_9ENTE</name>
<dbReference type="AlphaFoldDB" id="A0AAP5KSY3"/>
<evidence type="ECO:0000313" key="1">
    <source>
        <dbReference type="EMBL" id="MDT2597944.1"/>
    </source>
</evidence>
<organism evidence="2 3">
    <name type="scientific">Enterococcus dongliensis</name>
    <dbReference type="NCBI Taxonomy" id="2559925"/>
    <lineage>
        <taxon>Bacteria</taxon>
        <taxon>Bacillati</taxon>
        <taxon>Bacillota</taxon>
        <taxon>Bacilli</taxon>
        <taxon>Lactobacillales</taxon>
        <taxon>Enterococcaceae</taxon>
        <taxon>Enterococcus</taxon>
    </lineage>
</organism>
<dbReference type="Proteomes" id="UP001245561">
    <property type="component" value="Unassembled WGS sequence"/>
</dbReference>
<dbReference type="InterPro" id="IPR000150">
    <property type="entry name" value="Cof"/>
</dbReference>
<accession>A0AAP5KSY3</accession>
<dbReference type="Pfam" id="PF08282">
    <property type="entry name" value="Hydrolase_3"/>
    <property type="match status" value="1"/>
</dbReference>
<dbReference type="SUPFAM" id="SSF56784">
    <property type="entry name" value="HAD-like"/>
    <property type="match status" value="1"/>
</dbReference>
<dbReference type="GO" id="GO:0005829">
    <property type="term" value="C:cytosol"/>
    <property type="evidence" value="ECO:0007669"/>
    <property type="project" value="TreeGrafter"/>
</dbReference>
<sequence>MIKLIASDMDGTLLNNQMQVPTANIKAIQKAQAQGIEFIAATGRGMSHAKISLDESNIRVPMILLNGAHVVNADRETIFTIPIGKQKTLDVMDTIEKAGLYYEVFTAEHVYSANQPMRIDFFAEHILSKVPEMSKKMAIAASSQHLSLTPITFVEDIRQTLATNNEEVLKIITFDKKGPEQLKGITGELEKIGDLAIAASELTNIEINHVNAQKGIALKQFAEERGFTASQVMALGDNFNDVSMLTYAGKSFAMGNAAEAIKKIANNITDTNEENGVATAIDRILSE</sequence>
<dbReference type="SFLD" id="SFLDS00003">
    <property type="entry name" value="Haloacid_Dehalogenase"/>
    <property type="match status" value="1"/>
</dbReference>
<dbReference type="EMBL" id="JARPYR010000041">
    <property type="protein sequence ID" value="MDT2597944.1"/>
    <property type="molecule type" value="Genomic_DNA"/>
</dbReference>
<dbReference type="GO" id="GO:0000287">
    <property type="term" value="F:magnesium ion binding"/>
    <property type="evidence" value="ECO:0007669"/>
    <property type="project" value="TreeGrafter"/>
</dbReference>
<gene>
    <name evidence="2" type="ORF">P7D36_04690</name>
    <name evidence="1" type="ORF">P7D39_13135</name>
</gene>
<dbReference type="GO" id="GO:0016791">
    <property type="term" value="F:phosphatase activity"/>
    <property type="evidence" value="ECO:0007669"/>
    <property type="project" value="UniProtKB-ARBA"/>
</dbReference>
<proteinExistence type="predicted"/>
<dbReference type="Gene3D" id="3.40.50.1000">
    <property type="entry name" value="HAD superfamily/HAD-like"/>
    <property type="match status" value="1"/>
</dbReference>
<reference evidence="2 4" key="1">
    <citation type="submission" date="2023-03" db="EMBL/GenBank/DDBJ databases">
        <authorList>
            <person name="Shen W."/>
            <person name="Cai J."/>
        </authorList>
    </citation>
    <scope>NUCLEOTIDE SEQUENCE</scope>
    <source>
        <strain evidence="2">P55-2</strain>
        <strain evidence="1 4">P72-2</strain>
    </source>
</reference>
<dbReference type="InterPro" id="IPR036412">
    <property type="entry name" value="HAD-like_sf"/>
</dbReference>
<dbReference type="GeneID" id="86910403"/>
<dbReference type="RefSeq" id="WP_137603563.1">
    <property type="nucleotide sequence ID" value="NZ_JARPYR010000041.1"/>
</dbReference>
<evidence type="ECO:0000313" key="2">
    <source>
        <dbReference type="EMBL" id="MDT2636808.1"/>
    </source>
</evidence>
<evidence type="ECO:0000313" key="4">
    <source>
        <dbReference type="Proteomes" id="UP001256547"/>
    </source>
</evidence>
<keyword evidence="4" id="KW-1185">Reference proteome</keyword>
<protein>
    <submittedName>
        <fullName evidence="2">Cof-type HAD-IIB family hydrolase</fullName>
    </submittedName>
</protein>
<evidence type="ECO:0000313" key="3">
    <source>
        <dbReference type="Proteomes" id="UP001245561"/>
    </source>
</evidence>
<dbReference type="PROSITE" id="PS01229">
    <property type="entry name" value="COF_2"/>
    <property type="match status" value="1"/>
</dbReference>